<dbReference type="GO" id="GO:0004197">
    <property type="term" value="F:cysteine-type endopeptidase activity"/>
    <property type="evidence" value="ECO:0007669"/>
    <property type="project" value="InterPro"/>
</dbReference>
<accession>F7A853</accession>
<evidence type="ECO:0000313" key="3">
    <source>
        <dbReference type="Proteomes" id="UP000008144"/>
    </source>
</evidence>
<dbReference type="InterPro" id="IPR002138">
    <property type="entry name" value="Pept_C14_p10"/>
</dbReference>
<dbReference type="AlphaFoldDB" id="F7A853"/>
<dbReference type="Ensembl" id="ENSCINT00000025988.1">
    <property type="protein sequence ID" value="ENSCINP00000025742.1"/>
    <property type="gene ID" value="ENSCING00000014167.2"/>
</dbReference>
<keyword evidence="3" id="KW-1185">Reference proteome</keyword>
<reference evidence="2" key="3">
    <citation type="submission" date="2025-08" db="UniProtKB">
        <authorList>
            <consortium name="Ensembl"/>
        </authorList>
    </citation>
    <scope>IDENTIFICATION</scope>
</reference>
<dbReference type="HOGENOM" id="CLU_2195973_0_0_1"/>
<dbReference type="InterPro" id="IPR029030">
    <property type="entry name" value="Caspase-like_dom_sf"/>
</dbReference>
<dbReference type="PROSITE" id="PS50207">
    <property type="entry name" value="CASPASE_P10"/>
    <property type="match status" value="1"/>
</dbReference>
<dbReference type="GO" id="GO:0006508">
    <property type="term" value="P:proteolysis"/>
    <property type="evidence" value="ECO:0007669"/>
    <property type="project" value="InterPro"/>
</dbReference>
<dbReference type="Gene3D" id="3.30.70.1470">
    <property type="entry name" value="Caspase-like"/>
    <property type="match status" value="1"/>
</dbReference>
<feature type="domain" description="Caspase family p10" evidence="1">
    <location>
        <begin position="1"/>
        <end position="44"/>
    </location>
</feature>
<reference evidence="2" key="2">
    <citation type="journal article" date="2008" name="Genome Biol.">
        <title>Improved genome assembly and evidence-based global gene model set for the chordate Ciona intestinalis: new insight into intron and operon populations.</title>
        <authorList>
            <person name="Satou Y."/>
            <person name="Mineta K."/>
            <person name="Ogasawara M."/>
            <person name="Sasakura Y."/>
            <person name="Shoguchi E."/>
            <person name="Ueno K."/>
            <person name="Yamada L."/>
            <person name="Matsumoto J."/>
            <person name="Wasserscheid J."/>
            <person name="Dewar K."/>
            <person name="Wiley G.B."/>
            <person name="Macmil S.L."/>
            <person name="Roe B.A."/>
            <person name="Zeller R.W."/>
            <person name="Hastings K.E."/>
            <person name="Lemaire P."/>
            <person name="Lindquist E."/>
            <person name="Endo T."/>
            <person name="Hotta K."/>
            <person name="Inaba K."/>
        </authorList>
    </citation>
    <scope>NUCLEOTIDE SEQUENCE [LARGE SCALE GENOMIC DNA]</scope>
    <source>
        <strain evidence="2">wild type</strain>
    </source>
</reference>
<evidence type="ECO:0000313" key="2">
    <source>
        <dbReference type="Ensembl" id="ENSCINP00000025742.1"/>
    </source>
</evidence>
<dbReference type="EMBL" id="EAAA01001014">
    <property type="status" value="NOT_ANNOTATED_CDS"/>
    <property type="molecule type" value="Genomic_DNA"/>
</dbReference>
<name>F7A853_CIOIN</name>
<dbReference type="Proteomes" id="UP000008144">
    <property type="component" value="Chromosome 12"/>
</dbReference>
<sequence>MQIMTRVNRMVALHFENTNTESPDIYKQIPSICTRLTGELYFHKPGSTVVESHISNNDASNAYDQSIAIETTTEERTYKRSKSTFLQRIRKSFRRGKKTKTGRHSATF</sequence>
<evidence type="ECO:0000259" key="1">
    <source>
        <dbReference type="PROSITE" id="PS50207"/>
    </source>
</evidence>
<dbReference type="SUPFAM" id="SSF52129">
    <property type="entry name" value="Caspase-like"/>
    <property type="match status" value="1"/>
</dbReference>
<dbReference type="InParanoid" id="F7A853"/>
<organism evidence="2 3">
    <name type="scientific">Ciona intestinalis</name>
    <name type="common">Transparent sea squirt</name>
    <name type="synonym">Ascidia intestinalis</name>
    <dbReference type="NCBI Taxonomy" id="7719"/>
    <lineage>
        <taxon>Eukaryota</taxon>
        <taxon>Metazoa</taxon>
        <taxon>Chordata</taxon>
        <taxon>Tunicata</taxon>
        <taxon>Ascidiacea</taxon>
        <taxon>Phlebobranchia</taxon>
        <taxon>Cionidae</taxon>
        <taxon>Ciona</taxon>
    </lineage>
</organism>
<reference evidence="2" key="4">
    <citation type="submission" date="2025-09" db="UniProtKB">
        <authorList>
            <consortium name="Ensembl"/>
        </authorList>
    </citation>
    <scope>IDENTIFICATION</scope>
</reference>
<reference evidence="3" key="1">
    <citation type="journal article" date="2002" name="Science">
        <title>The draft genome of Ciona intestinalis: insights into chordate and vertebrate origins.</title>
        <authorList>
            <person name="Dehal P."/>
            <person name="Satou Y."/>
            <person name="Campbell R.K."/>
            <person name="Chapman J."/>
            <person name="Degnan B."/>
            <person name="De Tomaso A."/>
            <person name="Davidson B."/>
            <person name="Di Gregorio A."/>
            <person name="Gelpke M."/>
            <person name="Goodstein D.M."/>
            <person name="Harafuji N."/>
            <person name="Hastings K.E."/>
            <person name="Ho I."/>
            <person name="Hotta K."/>
            <person name="Huang W."/>
            <person name="Kawashima T."/>
            <person name="Lemaire P."/>
            <person name="Martinez D."/>
            <person name="Meinertzhagen I.A."/>
            <person name="Necula S."/>
            <person name="Nonaka M."/>
            <person name="Putnam N."/>
            <person name="Rash S."/>
            <person name="Saiga H."/>
            <person name="Satake M."/>
            <person name="Terry A."/>
            <person name="Yamada L."/>
            <person name="Wang H.G."/>
            <person name="Awazu S."/>
            <person name="Azumi K."/>
            <person name="Boore J."/>
            <person name="Branno M."/>
            <person name="Chin-Bow S."/>
            <person name="DeSantis R."/>
            <person name="Doyle S."/>
            <person name="Francino P."/>
            <person name="Keys D.N."/>
            <person name="Haga S."/>
            <person name="Hayashi H."/>
            <person name="Hino K."/>
            <person name="Imai K.S."/>
            <person name="Inaba K."/>
            <person name="Kano S."/>
            <person name="Kobayashi K."/>
            <person name="Kobayashi M."/>
            <person name="Lee B.I."/>
            <person name="Makabe K.W."/>
            <person name="Manohar C."/>
            <person name="Matassi G."/>
            <person name="Medina M."/>
            <person name="Mochizuki Y."/>
            <person name="Mount S."/>
            <person name="Morishita T."/>
            <person name="Miura S."/>
            <person name="Nakayama A."/>
            <person name="Nishizaka S."/>
            <person name="Nomoto H."/>
            <person name="Ohta F."/>
            <person name="Oishi K."/>
            <person name="Rigoutsos I."/>
            <person name="Sano M."/>
            <person name="Sasaki A."/>
            <person name="Sasakura Y."/>
            <person name="Shoguchi E."/>
            <person name="Shin-i T."/>
            <person name="Spagnuolo A."/>
            <person name="Stainier D."/>
            <person name="Suzuki M.M."/>
            <person name="Tassy O."/>
            <person name="Takatori N."/>
            <person name="Tokuoka M."/>
            <person name="Yagi K."/>
            <person name="Yoshizaki F."/>
            <person name="Wada S."/>
            <person name="Zhang C."/>
            <person name="Hyatt P.D."/>
            <person name="Larimer F."/>
            <person name="Detter C."/>
            <person name="Doggett N."/>
            <person name="Glavina T."/>
            <person name="Hawkins T."/>
            <person name="Richardson P."/>
            <person name="Lucas S."/>
            <person name="Kohara Y."/>
            <person name="Levine M."/>
            <person name="Satoh N."/>
            <person name="Rokhsar D.S."/>
        </authorList>
    </citation>
    <scope>NUCLEOTIDE SEQUENCE [LARGE SCALE GENOMIC DNA]</scope>
</reference>
<protein>
    <recommendedName>
        <fullName evidence="1">Caspase family p10 domain-containing protein</fullName>
    </recommendedName>
</protein>
<proteinExistence type="predicted"/>